<protein>
    <recommendedName>
        <fullName evidence="4">Oxidation resistance protein 1</fullName>
    </recommendedName>
</protein>
<dbReference type="GO" id="GO:0005739">
    <property type="term" value="C:mitochondrion"/>
    <property type="evidence" value="ECO:0007669"/>
    <property type="project" value="UniProtKB-SubCell"/>
</dbReference>
<proteinExistence type="inferred from homology"/>
<feature type="compositionally biased region" description="Basic and acidic residues" evidence="5">
    <location>
        <begin position="68"/>
        <end position="79"/>
    </location>
</feature>
<evidence type="ECO:0000256" key="2">
    <source>
        <dbReference type="ARBA" id="ARBA00009540"/>
    </source>
</evidence>
<gene>
    <name evidence="7" type="ORF">FFLO_06232</name>
</gene>
<evidence type="ECO:0000259" key="6">
    <source>
        <dbReference type="PROSITE" id="PS51886"/>
    </source>
</evidence>
<organism evidence="7 8">
    <name type="scientific">Filobasidium floriforme</name>
    <dbReference type="NCBI Taxonomy" id="5210"/>
    <lineage>
        <taxon>Eukaryota</taxon>
        <taxon>Fungi</taxon>
        <taxon>Dikarya</taxon>
        <taxon>Basidiomycota</taxon>
        <taxon>Agaricomycotina</taxon>
        <taxon>Tremellomycetes</taxon>
        <taxon>Filobasidiales</taxon>
        <taxon>Filobasidiaceae</taxon>
        <taxon>Filobasidium</taxon>
    </lineage>
</organism>
<comment type="similarity">
    <text evidence="2">Belongs to the OXR1 family.</text>
</comment>
<dbReference type="PANTHER" id="PTHR23354:SF62">
    <property type="entry name" value="MUSTARD, ISOFORM V"/>
    <property type="match status" value="1"/>
</dbReference>
<comment type="subcellular location">
    <subcellularLocation>
        <location evidence="1">Mitochondrion</location>
    </subcellularLocation>
</comment>
<dbReference type="GO" id="GO:0005634">
    <property type="term" value="C:nucleus"/>
    <property type="evidence" value="ECO:0007669"/>
    <property type="project" value="TreeGrafter"/>
</dbReference>
<evidence type="ECO:0000313" key="8">
    <source>
        <dbReference type="Proteomes" id="UP000812966"/>
    </source>
</evidence>
<dbReference type="PROSITE" id="PS51886">
    <property type="entry name" value="TLDC"/>
    <property type="match status" value="1"/>
</dbReference>
<sequence>MDRPTPTAQPIEITHHTPFNLNSSANQHSVYIPGTNTIIQPTGPYMPAPPSGAPGFRNEQVEGWQGDKSQRRDDWGGTKLVGRREGTFQVLDDHAADALRLNLPARQRLSNTWTLLFSLDQHGGSLSTFYRLIEAYSKKHPHAGNLLIVKDENDRRFGVYMNEWIKRVEGTYTGSGESWLYKIAGNDLDARAKVFKWTGRNTYFALCESDFISFGGGDGKYGLWVDKVFQNGSSATSPAYANEVLCAQEGSTLEKARFDCMGLEVWATSG</sequence>
<evidence type="ECO:0000256" key="1">
    <source>
        <dbReference type="ARBA" id="ARBA00004173"/>
    </source>
</evidence>
<reference evidence="7" key="1">
    <citation type="submission" date="2020-04" db="EMBL/GenBank/DDBJ databases">
        <title>Analysis of mating type loci in Filobasidium floriforme.</title>
        <authorList>
            <person name="Nowrousian M."/>
        </authorList>
    </citation>
    <scope>NUCLEOTIDE SEQUENCE</scope>
    <source>
        <strain evidence="7">CBS 6242</strain>
    </source>
</reference>
<dbReference type="AlphaFoldDB" id="A0A8K0JFB3"/>
<feature type="compositionally biased region" description="Polar residues" evidence="5">
    <location>
        <begin position="17"/>
        <end position="27"/>
    </location>
</feature>
<dbReference type="Pfam" id="PF07534">
    <property type="entry name" value="TLD"/>
    <property type="match status" value="1"/>
</dbReference>
<evidence type="ECO:0000256" key="3">
    <source>
        <dbReference type="ARBA" id="ARBA00023128"/>
    </source>
</evidence>
<name>A0A8K0JFB3_9TREE</name>
<dbReference type="SMART" id="SM00584">
    <property type="entry name" value="TLDc"/>
    <property type="match status" value="1"/>
</dbReference>
<evidence type="ECO:0000256" key="4">
    <source>
        <dbReference type="ARBA" id="ARBA00040604"/>
    </source>
</evidence>
<feature type="domain" description="TLDc" evidence="6">
    <location>
        <begin position="89"/>
        <end position="269"/>
    </location>
</feature>
<comment type="caution">
    <text evidence="7">The sequence shown here is derived from an EMBL/GenBank/DDBJ whole genome shotgun (WGS) entry which is preliminary data.</text>
</comment>
<keyword evidence="3" id="KW-0496">Mitochondrion</keyword>
<dbReference type="InterPro" id="IPR006571">
    <property type="entry name" value="TLDc_dom"/>
</dbReference>
<dbReference type="Proteomes" id="UP000812966">
    <property type="component" value="Unassembled WGS sequence"/>
</dbReference>
<feature type="region of interest" description="Disordered" evidence="5">
    <location>
        <begin position="1"/>
        <end position="27"/>
    </location>
</feature>
<dbReference type="GO" id="GO:0006979">
    <property type="term" value="P:response to oxidative stress"/>
    <property type="evidence" value="ECO:0007669"/>
    <property type="project" value="TreeGrafter"/>
</dbReference>
<dbReference type="EMBL" id="JABELV010000190">
    <property type="protein sequence ID" value="KAG7528321.1"/>
    <property type="molecule type" value="Genomic_DNA"/>
</dbReference>
<dbReference type="PANTHER" id="PTHR23354">
    <property type="entry name" value="NUCLEOLAR PROTEIN 7/ESTROGEN RECEPTOR COACTIVATOR-RELATED"/>
    <property type="match status" value="1"/>
</dbReference>
<accession>A0A8K0JFB3</accession>
<feature type="region of interest" description="Disordered" evidence="5">
    <location>
        <begin position="41"/>
        <end position="79"/>
    </location>
</feature>
<keyword evidence="8" id="KW-1185">Reference proteome</keyword>
<evidence type="ECO:0000313" key="7">
    <source>
        <dbReference type="EMBL" id="KAG7528321.1"/>
    </source>
</evidence>
<evidence type="ECO:0000256" key="5">
    <source>
        <dbReference type="SAM" id="MobiDB-lite"/>
    </source>
</evidence>